<dbReference type="Proteomes" id="UP000292702">
    <property type="component" value="Unassembled WGS sequence"/>
</dbReference>
<comment type="caution">
    <text evidence="1">The sequence shown here is derived from an EMBL/GenBank/DDBJ whole genome shotgun (WGS) entry which is preliminary data.</text>
</comment>
<sequence>MSNASPHVIVAVGAPATRFGQRAGGISSMQWLMVVAHEPRKVVPWIHYLQRRRENESLQALISSLARLMDQYHGVNGERPPQWLALAETKLPCVLMDIVTAPGMFSPDDEDPFKDLNYSIQVLQSLVLALYPVVGSADIHDRSPFTDQRERTCASELLSRMDEFIDMIWGQRADVLPLERGRHNPCERAVISFTAVFMMVRIYGRVHGKPPPVECRALHFLVYYWTYTAGYEDSVVAQIMFHSSVKELMVKSHSNPDAARAAIDVVFPHPLLSSHDNFVNDFTDKIWMVAHAEHYPANDITTAVSLCTYYLRLADGRSDVFIRATRDQEPAGLRLIPALIIACKRMLCSLPPEDHLKNSIFLLQGVQIFSVFLKDGLDHRLNAMFCLSAAQSNFISVIAWALVLGVRVARKEFVGMVNNLLCVLSTYTRRVRMDPEYSARWGQPHLRVTTKRIWYWTLRNIQTSSPAVPAAEPLHAQVKMEALTIWKTYGALFELREDGANANAARELDRPSVPNGSMAYWKFPKRDWEAGHRDICKALQVS</sequence>
<evidence type="ECO:0000313" key="1">
    <source>
        <dbReference type="EMBL" id="TCD66127.1"/>
    </source>
</evidence>
<dbReference type="EMBL" id="RWJN01000148">
    <property type="protein sequence ID" value="TCD66127.1"/>
    <property type="molecule type" value="Genomic_DNA"/>
</dbReference>
<name>A0A4V2MWG3_9APHY</name>
<dbReference type="AlphaFoldDB" id="A0A4V2MWG3"/>
<reference evidence="1 2" key="1">
    <citation type="submission" date="2018-11" db="EMBL/GenBank/DDBJ databases">
        <title>Genome assembly of Steccherinum ochraceum LE-BIN_3174, the white-rot fungus of the Steccherinaceae family (The Residual Polyporoid clade, Polyporales, Basidiomycota).</title>
        <authorList>
            <person name="Fedorova T.V."/>
            <person name="Glazunova O.A."/>
            <person name="Landesman E.O."/>
            <person name="Moiseenko K.V."/>
            <person name="Psurtseva N.V."/>
            <person name="Savinova O.S."/>
            <person name="Shakhova N.V."/>
            <person name="Tyazhelova T.V."/>
            <person name="Vasina D.V."/>
        </authorList>
    </citation>
    <scope>NUCLEOTIDE SEQUENCE [LARGE SCALE GENOMIC DNA]</scope>
    <source>
        <strain evidence="1 2">LE-BIN_3174</strain>
    </source>
</reference>
<evidence type="ECO:0000313" key="2">
    <source>
        <dbReference type="Proteomes" id="UP000292702"/>
    </source>
</evidence>
<accession>A0A4V2MWG3</accession>
<keyword evidence="2" id="KW-1185">Reference proteome</keyword>
<organism evidence="1 2">
    <name type="scientific">Steccherinum ochraceum</name>
    <dbReference type="NCBI Taxonomy" id="92696"/>
    <lineage>
        <taxon>Eukaryota</taxon>
        <taxon>Fungi</taxon>
        <taxon>Dikarya</taxon>
        <taxon>Basidiomycota</taxon>
        <taxon>Agaricomycotina</taxon>
        <taxon>Agaricomycetes</taxon>
        <taxon>Polyporales</taxon>
        <taxon>Steccherinaceae</taxon>
        <taxon>Steccherinum</taxon>
    </lineage>
</organism>
<gene>
    <name evidence="1" type="ORF">EIP91_001736</name>
</gene>
<proteinExistence type="predicted"/>
<protein>
    <submittedName>
        <fullName evidence="1">Uncharacterized protein</fullName>
    </submittedName>
</protein>